<comment type="caution">
    <text evidence="18">Lacks conserved residue(s) required for the propagation of feature annotation.</text>
</comment>
<dbReference type="AlphaFoldDB" id="A0A4Y7REU6"/>
<dbReference type="GO" id="GO:0046872">
    <property type="term" value="F:metal ion binding"/>
    <property type="evidence" value="ECO:0007669"/>
    <property type="project" value="UniProtKB-UniRule"/>
</dbReference>
<feature type="domain" description="YjeF C-terminal" evidence="20">
    <location>
        <begin position="231"/>
        <end position="514"/>
    </location>
</feature>
<keyword evidence="7 17" id="KW-0067">ATP-binding</keyword>
<dbReference type="NCBIfam" id="TIGR00196">
    <property type="entry name" value="yjeF_cterm"/>
    <property type="match status" value="1"/>
</dbReference>
<dbReference type="EMBL" id="QFGA01000001">
    <property type="protein sequence ID" value="TEB07514.1"/>
    <property type="molecule type" value="Genomic_DNA"/>
</dbReference>
<comment type="similarity">
    <text evidence="17">Belongs to the NnrD/CARKD family.</text>
</comment>
<feature type="domain" description="YjeF N-terminal" evidence="21">
    <location>
        <begin position="9"/>
        <end position="221"/>
    </location>
</feature>
<accession>A0A4Y7REU6</accession>
<dbReference type="GO" id="GO:0110051">
    <property type="term" value="P:metabolite repair"/>
    <property type="evidence" value="ECO:0007669"/>
    <property type="project" value="TreeGrafter"/>
</dbReference>
<evidence type="ECO:0000256" key="8">
    <source>
        <dbReference type="ARBA" id="ARBA00022857"/>
    </source>
</evidence>
<keyword evidence="6 17" id="KW-0547">Nucleotide-binding</keyword>
<evidence type="ECO:0000256" key="12">
    <source>
        <dbReference type="ARBA" id="ARBA00023239"/>
    </source>
</evidence>
<dbReference type="Gene3D" id="3.40.50.10260">
    <property type="entry name" value="YjeF N-terminal domain"/>
    <property type="match status" value="1"/>
</dbReference>
<feature type="binding site" evidence="18">
    <location>
        <position position="131"/>
    </location>
    <ligand>
        <name>K(+)</name>
        <dbReference type="ChEBI" id="CHEBI:29103"/>
    </ligand>
</feature>
<organism evidence="22 23">
    <name type="scientific">Pelotomaculum schinkii</name>
    <dbReference type="NCBI Taxonomy" id="78350"/>
    <lineage>
        <taxon>Bacteria</taxon>
        <taxon>Bacillati</taxon>
        <taxon>Bacillota</taxon>
        <taxon>Clostridia</taxon>
        <taxon>Eubacteriales</taxon>
        <taxon>Desulfotomaculaceae</taxon>
        <taxon>Pelotomaculum</taxon>
    </lineage>
</organism>
<evidence type="ECO:0000256" key="16">
    <source>
        <dbReference type="ARBA" id="ARBA00049209"/>
    </source>
</evidence>
<comment type="caution">
    <text evidence="22">The sequence shown here is derived from an EMBL/GenBank/DDBJ whole genome shotgun (WGS) entry which is preliminary data.</text>
</comment>
<evidence type="ECO:0000256" key="5">
    <source>
        <dbReference type="ARBA" id="ARBA00022723"/>
    </source>
</evidence>
<feature type="binding site" evidence="17">
    <location>
        <position position="388"/>
    </location>
    <ligand>
        <name>(6S)-NADPHX</name>
        <dbReference type="ChEBI" id="CHEBI:64076"/>
    </ligand>
</feature>
<evidence type="ECO:0000256" key="10">
    <source>
        <dbReference type="ARBA" id="ARBA00023027"/>
    </source>
</evidence>
<keyword evidence="10 17" id="KW-0520">NAD</keyword>
<evidence type="ECO:0000256" key="1">
    <source>
        <dbReference type="ARBA" id="ARBA00000013"/>
    </source>
</evidence>
<reference evidence="22 23" key="1">
    <citation type="journal article" date="2018" name="Environ. Microbiol.">
        <title>Novel energy conservation strategies and behaviour of Pelotomaculum schinkii driving syntrophic propionate catabolism.</title>
        <authorList>
            <person name="Hidalgo-Ahumada C.A.P."/>
            <person name="Nobu M.K."/>
            <person name="Narihiro T."/>
            <person name="Tamaki H."/>
            <person name="Liu W.T."/>
            <person name="Kamagata Y."/>
            <person name="Stams A.J.M."/>
            <person name="Imachi H."/>
            <person name="Sousa D.Z."/>
        </authorList>
    </citation>
    <scope>NUCLEOTIDE SEQUENCE [LARGE SCALE GENOMIC DNA]</scope>
    <source>
        <strain evidence="22 23">HH</strain>
    </source>
</reference>
<dbReference type="EC" id="5.1.99.6" evidence="19"/>
<keyword evidence="8 17" id="KW-0521">NADP</keyword>
<dbReference type="InterPro" id="IPR030677">
    <property type="entry name" value="Nnr"/>
</dbReference>
<keyword evidence="11 18" id="KW-0413">Isomerase</keyword>
<dbReference type="RefSeq" id="WP_190239382.1">
    <property type="nucleotide sequence ID" value="NZ_QFGA01000001.1"/>
</dbReference>
<dbReference type="GO" id="GO:0052856">
    <property type="term" value="F:NAD(P)HX epimerase activity"/>
    <property type="evidence" value="ECO:0007669"/>
    <property type="project" value="UniProtKB-UniRule"/>
</dbReference>
<proteinExistence type="inferred from homology"/>
<sequence length="515" mass="53550">MRVVTAEEMKALERTAIEDYGIPGLVLMENAGRHVVEVVKQVLGDVRDKTVTVFIGKGNNGGDGLVVARHLLNMGAVVKLLALANIEEISGDAAINLEIWRKMEQKIYSLQHGDGINIVRLILMNTDLIVDAIYGTGFKGKIGEKAGRIIEVLNGSGKPIVAVDIPSGLEADSGRVNGPCIQADHTVAFGLPKLGLILEPGADYAGNLHVVDISIPSGLVEKDGPQRYLTTRELVKEWMPNRRSSAHKGDFGRVLVVAGSRGMTGAASLCGEAALRVGAGLVTVAVPETLHSIMEAKLTEVMTAPLPDSGNGKLVREAKQRIISLLEDKDVLAIGPGLSTDPEVVALVKELLPAVHVPCVLDADALNALAGDGETLRKVQAPVVVTPHPGEMARLTGTKIREIQHDRLVVAANAAAAWNVVVLLKGARTVVAAPKGAVFINPTGNPGMATAGSGDVLTGAVAALMAQGLEASRAAAAGAYIHGLAGDLAARRKGMIGLVAGDIAAALPEATMEIG</sequence>
<dbReference type="Pfam" id="PF01256">
    <property type="entry name" value="Carb_kinase"/>
    <property type="match status" value="1"/>
</dbReference>
<evidence type="ECO:0000313" key="23">
    <source>
        <dbReference type="Proteomes" id="UP000298324"/>
    </source>
</evidence>
<feature type="binding site" evidence="17">
    <location>
        <begin position="425"/>
        <end position="429"/>
    </location>
    <ligand>
        <name>AMP</name>
        <dbReference type="ChEBI" id="CHEBI:456215"/>
    </ligand>
</feature>
<evidence type="ECO:0000256" key="4">
    <source>
        <dbReference type="ARBA" id="ARBA00009524"/>
    </source>
</evidence>
<dbReference type="Gene3D" id="3.40.1190.20">
    <property type="match status" value="1"/>
</dbReference>
<dbReference type="InterPro" id="IPR000631">
    <property type="entry name" value="CARKD"/>
</dbReference>
<dbReference type="GO" id="GO:0005524">
    <property type="term" value="F:ATP binding"/>
    <property type="evidence" value="ECO:0007669"/>
    <property type="project" value="UniProtKB-UniRule"/>
</dbReference>
<dbReference type="InterPro" id="IPR004443">
    <property type="entry name" value="YjeF_N_dom"/>
</dbReference>
<dbReference type="EC" id="4.2.1.136" evidence="19"/>
<feature type="binding site" evidence="18">
    <location>
        <position position="164"/>
    </location>
    <ligand>
        <name>(6S)-NADPHX</name>
        <dbReference type="ChEBI" id="CHEBI:64076"/>
    </ligand>
</feature>
<keyword evidence="23" id="KW-1185">Reference proteome</keyword>
<comment type="function">
    <text evidence="14 19">Bifunctional enzyme that catalyzes the epimerization of the S- and R-forms of NAD(P)HX and the dehydration of the S-form of NAD(P)HX at the expense of ADP, which is converted to AMP. This allows the repair of both epimers of NAD(P)HX, a damaged form of NAD(P)H that is a result of enzymatic or heat-dependent hydration.</text>
</comment>
<dbReference type="HAMAP" id="MF_01966">
    <property type="entry name" value="NADHX_epimerase"/>
    <property type="match status" value="1"/>
</dbReference>
<evidence type="ECO:0000256" key="7">
    <source>
        <dbReference type="ARBA" id="ARBA00022840"/>
    </source>
</evidence>
<feature type="binding site" evidence="17">
    <location>
        <position position="454"/>
    </location>
    <ligand>
        <name>AMP</name>
        <dbReference type="ChEBI" id="CHEBI:456215"/>
    </ligand>
</feature>
<keyword evidence="13" id="KW-0511">Multifunctional enzyme</keyword>
<dbReference type="HAMAP" id="MF_01965">
    <property type="entry name" value="NADHX_dehydratase"/>
    <property type="match status" value="1"/>
</dbReference>
<comment type="catalytic activity">
    <reaction evidence="15 17 19">
        <text>(6S)-NADHX + ADP = AMP + phosphate + NADH + H(+)</text>
        <dbReference type="Rhea" id="RHEA:32223"/>
        <dbReference type="ChEBI" id="CHEBI:15378"/>
        <dbReference type="ChEBI" id="CHEBI:43474"/>
        <dbReference type="ChEBI" id="CHEBI:57945"/>
        <dbReference type="ChEBI" id="CHEBI:64074"/>
        <dbReference type="ChEBI" id="CHEBI:456215"/>
        <dbReference type="ChEBI" id="CHEBI:456216"/>
        <dbReference type="EC" id="4.2.1.136"/>
    </reaction>
</comment>
<dbReference type="PANTHER" id="PTHR12592:SF0">
    <property type="entry name" value="ATP-DEPENDENT (S)-NAD(P)H-HYDRATE DEHYDRATASE"/>
    <property type="match status" value="1"/>
</dbReference>
<dbReference type="PROSITE" id="PS51385">
    <property type="entry name" value="YJEF_N"/>
    <property type="match status" value="1"/>
</dbReference>
<comment type="cofactor">
    <cofactor evidence="17">
        <name>Mg(2+)</name>
        <dbReference type="ChEBI" id="CHEBI:18420"/>
    </cofactor>
</comment>
<feature type="binding site" evidence="18">
    <location>
        <position position="60"/>
    </location>
    <ligand>
        <name>K(+)</name>
        <dbReference type="ChEBI" id="CHEBI:29103"/>
    </ligand>
</feature>
<evidence type="ECO:0000256" key="15">
    <source>
        <dbReference type="ARBA" id="ARBA00048238"/>
    </source>
</evidence>
<keyword evidence="9 18" id="KW-0630">Potassium</keyword>
<evidence type="ECO:0000256" key="14">
    <source>
        <dbReference type="ARBA" id="ARBA00025153"/>
    </source>
</evidence>
<dbReference type="PROSITE" id="PS01050">
    <property type="entry name" value="YJEF_C_2"/>
    <property type="match status" value="1"/>
</dbReference>
<dbReference type="FunFam" id="3.40.50.10260:FF:000003">
    <property type="entry name" value="Multifunctional fusion protein"/>
    <property type="match status" value="1"/>
</dbReference>
<feature type="binding site" evidence="18">
    <location>
        <position position="167"/>
    </location>
    <ligand>
        <name>K(+)</name>
        <dbReference type="ChEBI" id="CHEBI:29103"/>
    </ligand>
</feature>
<dbReference type="NCBIfam" id="TIGR00197">
    <property type="entry name" value="yjeF_nterm"/>
    <property type="match status" value="1"/>
</dbReference>
<dbReference type="InterPro" id="IPR017953">
    <property type="entry name" value="Carbohydrate_kinase_pred_CS"/>
</dbReference>
<dbReference type="SUPFAM" id="SSF53613">
    <property type="entry name" value="Ribokinase-like"/>
    <property type="match status" value="1"/>
</dbReference>
<comment type="function">
    <text evidence="18">Catalyzes the epimerization of the S- and R-forms of NAD(P)HX, a damaged form of NAD(P)H that is a result of enzymatic or heat-dependent hydration. This is a prerequisite for the S-specific NAD(P)H-hydrate dehydratase to allow the repair of both epimers of NAD(P)HX.</text>
</comment>
<dbReference type="PIRSF" id="PIRSF017184">
    <property type="entry name" value="Nnr"/>
    <property type="match status" value="1"/>
</dbReference>
<feature type="binding site" evidence="18">
    <location>
        <begin position="135"/>
        <end position="141"/>
    </location>
    <ligand>
        <name>(6S)-NADPHX</name>
        <dbReference type="ChEBI" id="CHEBI:64076"/>
    </ligand>
</feature>
<comment type="similarity">
    <text evidence="18">Belongs to the NnrE/AIBP family.</text>
</comment>
<comment type="function">
    <text evidence="17">Catalyzes the dehydration of the S-form of NAD(P)HX at the expense of ADP, which is converted to AMP. Together with NAD(P)HX epimerase, which catalyzes the epimerization of the S- and R-forms, the enzyme allows the repair of both epimers of NAD(P)HX, a damaged form of NAD(P)H that is a result of enzymatic or heat-dependent hydration.</text>
</comment>
<keyword evidence="5 18" id="KW-0479">Metal-binding</keyword>
<comment type="similarity">
    <text evidence="3 19">In the N-terminal section; belongs to the NnrE/AIBP family.</text>
</comment>
<dbReference type="Proteomes" id="UP000298324">
    <property type="component" value="Unassembled WGS sequence"/>
</dbReference>
<evidence type="ECO:0000256" key="19">
    <source>
        <dbReference type="PIRNR" id="PIRNR017184"/>
    </source>
</evidence>
<comment type="similarity">
    <text evidence="4 19">In the C-terminal section; belongs to the NnrD/CARKD family.</text>
</comment>
<evidence type="ECO:0000313" key="22">
    <source>
        <dbReference type="EMBL" id="TEB07514.1"/>
    </source>
</evidence>
<feature type="binding site" evidence="18">
    <location>
        <begin position="59"/>
        <end position="63"/>
    </location>
    <ligand>
        <name>(6S)-NADPHX</name>
        <dbReference type="ChEBI" id="CHEBI:64076"/>
    </ligand>
</feature>
<feature type="binding site" evidence="17">
    <location>
        <position position="266"/>
    </location>
    <ligand>
        <name>(6S)-NADPHX</name>
        <dbReference type="ChEBI" id="CHEBI:64076"/>
    </ligand>
</feature>
<evidence type="ECO:0000259" key="21">
    <source>
        <dbReference type="PROSITE" id="PS51385"/>
    </source>
</evidence>
<name>A0A4Y7REU6_9FIRM</name>
<evidence type="ECO:0000256" key="2">
    <source>
        <dbReference type="ARBA" id="ARBA00000909"/>
    </source>
</evidence>
<evidence type="ECO:0000256" key="17">
    <source>
        <dbReference type="HAMAP-Rule" id="MF_01965"/>
    </source>
</evidence>
<comment type="catalytic activity">
    <reaction evidence="16 17 19">
        <text>(6S)-NADPHX + ADP = AMP + phosphate + NADPH + H(+)</text>
        <dbReference type="Rhea" id="RHEA:32235"/>
        <dbReference type="ChEBI" id="CHEBI:15378"/>
        <dbReference type="ChEBI" id="CHEBI:43474"/>
        <dbReference type="ChEBI" id="CHEBI:57783"/>
        <dbReference type="ChEBI" id="CHEBI:64076"/>
        <dbReference type="ChEBI" id="CHEBI:456215"/>
        <dbReference type="ChEBI" id="CHEBI:456216"/>
        <dbReference type="EC" id="4.2.1.136"/>
    </reaction>
</comment>
<evidence type="ECO:0000256" key="6">
    <source>
        <dbReference type="ARBA" id="ARBA00022741"/>
    </source>
</evidence>
<dbReference type="GO" id="GO:0052855">
    <property type="term" value="F:ADP-dependent NAD(P)H-hydrate dehydratase activity"/>
    <property type="evidence" value="ECO:0007669"/>
    <property type="project" value="UniProtKB-UniRule"/>
</dbReference>
<dbReference type="PROSITE" id="PS51383">
    <property type="entry name" value="YJEF_C_3"/>
    <property type="match status" value="1"/>
</dbReference>
<evidence type="ECO:0000256" key="3">
    <source>
        <dbReference type="ARBA" id="ARBA00006001"/>
    </source>
</evidence>
<comment type="subunit">
    <text evidence="17">Homotetramer.</text>
</comment>
<protein>
    <recommendedName>
        <fullName evidence="19">Bifunctional NAD(P)H-hydrate repair enzyme</fullName>
    </recommendedName>
    <alternativeName>
        <fullName evidence="19">Nicotinamide nucleotide repair protein</fullName>
    </alternativeName>
    <domain>
        <recommendedName>
            <fullName evidence="19">ADP-dependent (S)-NAD(P)H-hydrate dehydratase</fullName>
            <ecNumber evidence="19">4.2.1.136</ecNumber>
        </recommendedName>
        <alternativeName>
            <fullName evidence="19">ADP-dependent NAD(P)HX dehydratase</fullName>
        </alternativeName>
    </domain>
    <domain>
        <recommendedName>
            <fullName evidence="19">NAD(P)H-hydrate epimerase</fullName>
            <ecNumber evidence="19">5.1.99.6</ecNumber>
        </recommendedName>
    </domain>
</protein>
<dbReference type="CDD" id="cd01171">
    <property type="entry name" value="YXKO-related"/>
    <property type="match status" value="1"/>
</dbReference>
<dbReference type="GO" id="GO:0046496">
    <property type="term" value="P:nicotinamide nucleotide metabolic process"/>
    <property type="evidence" value="ECO:0007669"/>
    <property type="project" value="UniProtKB-UniRule"/>
</dbReference>
<dbReference type="PANTHER" id="PTHR12592">
    <property type="entry name" value="ATP-DEPENDENT (S)-NAD(P)H-HYDRATE DEHYDRATASE FAMILY MEMBER"/>
    <property type="match status" value="1"/>
</dbReference>
<comment type="catalytic activity">
    <reaction evidence="2 18 19">
        <text>(6R)-NADPHX = (6S)-NADPHX</text>
        <dbReference type="Rhea" id="RHEA:32227"/>
        <dbReference type="ChEBI" id="CHEBI:64076"/>
        <dbReference type="ChEBI" id="CHEBI:64077"/>
        <dbReference type="EC" id="5.1.99.6"/>
    </reaction>
</comment>
<feature type="binding site" evidence="17">
    <location>
        <position position="337"/>
    </location>
    <ligand>
        <name>(6S)-NADPHX</name>
        <dbReference type="ChEBI" id="CHEBI:64076"/>
    </ligand>
</feature>
<dbReference type="InterPro" id="IPR029056">
    <property type="entry name" value="Ribokinase-like"/>
</dbReference>
<evidence type="ECO:0000259" key="20">
    <source>
        <dbReference type="PROSITE" id="PS51383"/>
    </source>
</evidence>
<comment type="cofactor">
    <cofactor evidence="18 19">
        <name>K(+)</name>
        <dbReference type="ChEBI" id="CHEBI:29103"/>
    </cofactor>
    <text evidence="18 19">Binds 1 potassium ion per subunit.</text>
</comment>
<dbReference type="Pfam" id="PF03853">
    <property type="entry name" value="YjeF_N"/>
    <property type="match status" value="1"/>
</dbReference>
<gene>
    <name evidence="22" type="primary">nnr</name>
    <name evidence="17" type="synonym">nnrD</name>
    <name evidence="18" type="synonym">nnrE</name>
    <name evidence="22" type="ORF">Psch_01068</name>
</gene>
<dbReference type="InterPro" id="IPR036652">
    <property type="entry name" value="YjeF_N_dom_sf"/>
</dbReference>
<evidence type="ECO:0000256" key="11">
    <source>
        <dbReference type="ARBA" id="ARBA00023235"/>
    </source>
</evidence>
<evidence type="ECO:0000256" key="18">
    <source>
        <dbReference type="HAMAP-Rule" id="MF_01966"/>
    </source>
</evidence>
<evidence type="ECO:0000256" key="9">
    <source>
        <dbReference type="ARBA" id="ARBA00022958"/>
    </source>
</evidence>
<keyword evidence="12 17" id="KW-0456">Lyase</keyword>
<evidence type="ECO:0000256" key="13">
    <source>
        <dbReference type="ARBA" id="ARBA00023268"/>
    </source>
</evidence>
<feature type="binding site" evidence="17">
    <location>
        <position position="455"/>
    </location>
    <ligand>
        <name>(6S)-NADPHX</name>
        <dbReference type="ChEBI" id="CHEBI:64076"/>
    </ligand>
</feature>
<dbReference type="SUPFAM" id="SSF64153">
    <property type="entry name" value="YjeF N-terminal domain-like"/>
    <property type="match status" value="1"/>
</dbReference>
<comment type="catalytic activity">
    <reaction evidence="1 18 19">
        <text>(6R)-NADHX = (6S)-NADHX</text>
        <dbReference type="Rhea" id="RHEA:32215"/>
        <dbReference type="ChEBI" id="CHEBI:64074"/>
        <dbReference type="ChEBI" id="CHEBI:64075"/>
        <dbReference type="EC" id="5.1.99.6"/>
    </reaction>
</comment>